<name>A0A9W6G030_9BACT</name>
<protein>
    <submittedName>
        <fullName evidence="5">Heterodisulfide reductase subunit A</fullName>
    </submittedName>
</protein>
<evidence type="ECO:0000256" key="2">
    <source>
        <dbReference type="ARBA" id="ARBA00023004"/>
    </source>
</evidence>
<evidence type="ECO:0000256" key="1">
    <source>
        <dbReference type="ARBA" id="ARBA00022723"/>
    </source>
</evidence>
<proteinExistence type="predicted"/>
<evidence type="ECO:0000259" key="4">
    <source>
        <dbReference type="PROSITE" id="PS51379"/>
    </source>
</evidence>
<dbReference type="GO" id="GO:0046872">
    <property type="term" value="F:metal ion binding"/>
    <property type="evidence" value="ECO:0007669"/>
    <property type="project" value="UniProtKB-KW"/>
</dbReference>
<dbReference type="PROSITE" id="PS51379">
    <property type="entry name" value="4FE4S_FER_2"/>
    <property type="match status" value="2"/>
</dbReference>
<evidence type="ECO:0000256" key="3">
    <source>
        <dbReference type="ARBA" id="ARBA00023014"/>
    </source>
</evidence>
<feature type="domain" description="4Fe-4S ferredoxin-type" evidence="4">
    <location>
        <begin position="218"/>
        <end position="250"/>
    </location>
</feature>
<dbReference type="GO" id="GO:0051536">
    <property type="term" value="F:iron-sulfur cluster binding"/>
    <property type="evidence" value="ECO:0007669"/>
    <property type="project" value="UniProtKB-KW"/>
</dbReference>
<gene>
    <name evidence="5" type="primary">hdrE</name>
    <name evidence="5" type="ORF">GHYDROH2_14240</name>
</gene>
<evidence type="ECO:0000313" key="6">
    <source>
        <dbReference type="Proteomes" id="UP001144352"/>
    </source>
</evidence>
<dbReference type="AlphaFoldDB" id="A0A9W6G030"/>
<dbReference type="PANTHER" id="PTHR40447">
    <property type="entry name" value="ANAEROBIC SULFITE REDUCTASE SUBUNIT A"/>
    <property type="match status" value="1"/>
</dbReference>
<dbReference type="SUPFAM" id="SSF46548">
    <property type="entry name" value="alpha-helical ferredoxin"/>
    <property type="match status" value="1"/>
</dbReference>
<dbReference type="InterPro" id="IPR009051">
    <property type="entry name" value="Helical_ferredxn"/>
</dbReference>
<dbReference type="RefSeq" id="WP_214185593.1">
    <property type="nucleotide sequence ID" value="NZ_BSDS01000001.1"/>
</dbReference>
<dbReference type="Gene3D" id="1.10.1060.10">
    <property type="entry name" value="Alpha-helical ferredoxin"/>
    <property type="match status" value="1"/>
</dbReference>
<dbReference type="InterPro" id="IPR017900">
    <property type="entry name" value="4Fe4S_Fe_S_CS"/>
</dbReference>
<organism evidence="5 6">
    <name type="scientific">Geobacter hydrogenophilus</name>
    <dbReference type="NCBI Taxonomy" id="40983"/>
    <lineage>
        <taxon>Bacteria</taxon>
        <taxon>Pseudomonadati</taxon>
        <taxon>Thermodesulfobacteriota</taxon>
        <taxon>Desulfuromonadia</taxon>
        <taxon>Geobacterales</taxon>
        <taxon>Geobacteraceae</taxon>
        <taxon>Geobacter</taxon>
    </lineage>
</organism>
<sequence length="342" mass="37343">MPKTITDQNLRLLIDALVAEGKRVVGPRAAGTMTLYAPLAKGEELNLGELPRRSAKETFFPLCETILTYERDKEGVRVTDVDPGTIPGTVLVAARPCDVAAAPVLDSVFSWDFKDEFFLERRRKTTIIGLACTRADDACFCTAVGLSPNDTKGSDLFLTPLTDGGYRCDAITEKGEALLATHASLFAEGDGTPAPLAEPSLGKLDLDRIKAWLDTHFEDPLWGEIAERCAGCGACAFLCPACHCFDIVDEGGETKGTRRKSWDACGFGKFTNHASGHNPRDVQPQRYRNRIMHKFKYYVDKFDQRLCTGCGRCIRACPVGIDIAEILSAIGTRDQEPGTGKD</sequence>
<reference evidence="5" key="1">
    <citation type="submission" date="2022-12" db="EMBL/GenBank/DDBJ databases">
        <title>Reference genome sequencing for broad-spectrum identification of bacterial and archaeal isolates by mass spectrometry.</title>
        <authorList>
            <person name="Sekiguchi Y."/>
            <person name="Tourlousse D.M."/>
        </authorList>
    </citation>
    <scope>NUCLEOTIDE SEQUENCE</scope>
    <source>
        <strain evidence="5">H2</strain>
    </source>
</reference>
<dbReference type="Proteomes" id="UP001144352">
    <property type="component" value="Unassembled WGS sequence"/>
</dbReference>
<dbReference type="Pfam" id="PF17179">
    <property type="entry name" value="Fer4_22"/>
    <property type="match status" value="1"/>
</dbReference>
<comment type="caution">
    <text evidence="5">The sequence shown here is derived from an EMBL/GenBank/DDBJ whole genome shotgun (WGS) entry which is preliminary data.</text>
</comment>
<dbReference type="PANTHER" id="PTHR40447:SF1">
    <property type="entry name" value="ANAEROBIC SULFITE REDUCTASE SUBUNIT A"/>
    <property type="match status" value="1"/>
</dbReference>
<keyword evidence="3" id="KW-0411">Iron-sulfur</keyword>
<feature type="domain" description="4Fe-4S ferredoxin-type" evidence="4">
    <location>
        <begin position="295"/>
        <end position="326"/>
    </location>
</feature>
<accession>A0A9W6G030</accession>
<dbReference type="EMBL" id="BSDS01000001">
    <property type="protein sequence ID" value="GLI37923.1"/>
    <property type="molecule type" value="Genomic_DNA"/>
</dbReference>
<dbReference type="PROSITE" id="PS00198">
    <property type="entry name" value="4FE4S_FER_1"/>
    <property type="match status" value="2"/>
</dbReference>
<dbReference type="InterPro" id="IPR017896">
    <property type="entry name" value="4Fe4S_Fe-S-bd"/>
</dbReference>
<keyword evidence="1" id="KW-0479">Metal-binding</keyword>
<evidence type="ECO:0000313" key="5">
    <source>
        <dbReference type="EMBL" id="GLI37923.1"/>
    </source>
</evidence>
<keyword evidence="6" id="KW-1185">Reference proteome</keyword>
<keyword evidence="2" id="KW-0408">Iron</keyword>